<keyword evidence="6 9" id="KW-0372">Hormone</keyword>
<keyword evidence="12" id="KW-1185">Reference proteome</keyword>
<dbReference type="GO" id="GO:0010628">
    <property type="term" value="P:positive regulation of gene expression"/>
    <property type="evidence" value="ECO:0007669"/>
    <property type="project" value="UniProtKB-ARBA"/>
</dbReference>
<evidence type="ECO:0000256" key="4">
    <source>
        <dbReference type="ARBA" id="ARBA00011870"/>
    </source>
</evidence>
<dbReference type="PROSITE" id="PS00261">
    <property type="entry name" value="GLYCO_HORMONE_BETA_1"/>
    <property type="match status" value="1"/>
</dbReference>
<evidence type="ECO:0000256" key="6">
    <source>
        <dbReference type="ARBA" id="ARBA00022702"/>
    </source>
</evidence>
<dbReference type="GO" id="GO:0005737">
    <property type="term" value="C:cytoplasm"/>
    <property type="evidence" value="ECO:0007669"/>
    <property type="project" value="TreeGrafter"/>
</dbReference>
<accession>A0A7J6BB39</accession>
<dbReference type="CDD" id="cd00069">
    <property type="entry name" value="GHB_like"/>
    <property type="match status" value="1"/>
</dbReference>
<comment type="caution">
    <text evidence="11">The sequence shown here is derived from an EMBL/GenBank/DDBJ whole genome shotgun (WGS) entry which is preliminary data.</text>
</comment>
<evidence type="ECO:0000256" key="1">
    <source>
        <dbReference type="ARBA" id="ARBA00003920"/>
    </source>
</evidence>
<protein>
    <recommendedName>
        <fullName evidence="10">Glycoprotein hormone subunit beta domain-containing protein</fullName>
    </recommendedName>
</protein>
<proteinExistence type="inferred from homology"/>
<dbReference type="PANTHER" id="PTHR11515:SF11">
    <property type="entry name" value="LUTROPIN SUBUNIT BETA"/>
    <property type="match status" value="1"/>
</dbReference>
<dbReference type="SMART" id="SM00068">
    <property type="entry name" value="GHB"/>
    <property type="match status" value="1"/>
</dbReference>
<sequence>MINDLHHGNWNILVDPVVFSIVRFVGGLTLKPQTLQQDAIQTKPLKNLQQVMMRGVTMVLLLPMLVWAGSECKARCCLTNISITVESDECGSCITVNTTACAGFCQTQERAYRSPVAPYFQNTCNFRDWMYETIQLPGCPLGVDSSFTYPVALSCECSQCNTEITDCGAFSMQPSSCHTHTYY</sequence>
<dbReference type="Gene3D" id="2.10.90.10">
    <property type="entry name" value="Cystine-knot cytokines"/>
    <property type="match status" value="1"/>
</dbReference>
<comment type="function">
    <text evidence="1">Involved in gametogenesis and steroidogenesis.</text>
</comment>
<evidence type="ECO:0000256" key="8">
    <source>
        <dbReference type="ARBA" id="ARBA00023180"/>
    </source>
</evidence>
<dbReference type="PANTHER" id="PTHR11515">
    <property type="entry name" value="GLYCOPROTEIN HORMONE BETA CHAIN"/>
    <property type="match status" value="1"/>
</dbReference>
<comment type="similarity">
    <text evidence="3 9">Belongs to the glycoprotein hormones subunit beta family.</text>
</comment>
<gene>
    <name evidence="11" type="ORF">AMELA_G00031860</name>
</gene>
<dbReference type="EMBL" id="JAAGNN010000003">
    <property type="protein sequence ID" value="KAF4090978.1"/>
    <property type="molecule type" value="Genomic_DNA"/>
</dbReference>
<keyword evidence="8" id="KW-0325">Glycoprotein</keyword>
<organism evidence="11 12">
    <name type="scientific">Ameiurus melas</name>
    <name type="common">Black bullhead</name>
    <name type="synonym">Silurus melas</name>
    <dbReference type="NCBI Taxonomy" id="219545"/>
    <lineage>
        <taxon>Eukaryota</taxon>
        <taxon>Metazoa</taxon>
        <taxon>Chordata</taxon>
        <taxon>Craniata</taxon>
        <taxon>Vertebrata</taxon>
        <taxon>Euteleostomi</taxon>
        <taxon>Actinopterygii</taxon>
        <taxon>Neopterygii</taxon>
        <taxon>Teleostei</taxon>
        <taxon>Ostariophysi</taxon>
        <taxon>Siluriformes</taxon>
        <taxon>Ictaluridae</taxon>
        <taxon>Ameiurus</taxon>
    </lineage>
</organism>
<dbReference type="InterPro" id="IPR029034">
    <property type="entry name" value="Cystine-knot_cytokine"/>
</dbReference>
<evidence type="ECO:0000256" key="7">
    <source>
        <dbReference type="ARBA" id="ARBA00023157"/>
    </source>
</evidence>
<dbReference type="GO" id="GO:0005615">
    <property type="term" value="C:extracellular space"/>
    <property type="evidence" value="ECO:0007669"/>
    <property type="project" value="TreeGrafter"/>
</dbReference>
<dbReference type="FunFam" id="2.10.90.10:FF:000007">
    <property type="entry name" value="Luteinizing hormone beta subunit"/>
    <property type="match status" value="1"/>
</dbReference>
<dbReference type="GO" id="GO:0031762">
    <property type="term" value="F:follicle-stimulating hormone receptor binding"/>
    <property type="evidence" value="ECO:0007669"/>
    <property type="project" value="UniProtKB-ARBA"/>
</dbReference>
<dbReference type="InterPro" id="IPR006208">
    <property type="entry name" value="Glyco_hormone_CN"/>
</dbReference>
<evidence type="ECO:0000256" key="3">
    <source>
        <dbReference type="ARBA" id="ARBA00006552"/>
    </source>
</evidence>
<dbReference type="Proteomes" id="UP000593565">
    <property type="component" value="Unassembled WGS sequence"/>
</dbReference>
<evidence type="ECO:0000256" key="5">
    <source>
        <dbReference type="ARBA" id="ARBA00022525"/>
    </source>
</evidence>
<evidence type="ECO:0000313" key="11">
    <source>
        <dbReference type="EMBL" id="KAF4090978.1"/>
    </source>
</evidence>
<dbReference type="PROSITE" id="PS00689">
    <property type="entry name" value="GLYCO_HORMONE_BETA_2"/>
    <property type="match status" value="1"/>
</dbReference>
<dbReference type="GO" id="GO:2000836">
    <property type="term" value="P:positive regulation of androgen secretion"/>
    <property type="evidence" value="ECO:0007669"/>
    <property type="project" value="UniProtKB-ARBA"/>
</dbReference>
<keyword evidence="5" id="KW-0964">Secreted</keyword>
<comment type="subunit">
    <text evidence="4">Heterodimer of an alpha and a beta chain.</text>
</comment>
<evidence type="ECO:0000313" key="12">
    <source>
        <dbReference type="Proteomes" id="UP000593565"/>
    </source>
</evidence>
<dbReference type="GO" id="GO:0005179">
    <property type="term" value="F:hormone activity"/>
    <property type="evidence" value="ECO:0007669"/>
    <property type="project" value="UniProtKB-KW"/>
</dbReference>
<feature type="domain" description="Glycoprotein hormone subunit beta" evidence="10">
    <location>
        <begin position="75"/>
        <end position="177"/>
    </location>
</feature>
<dbReference type="InterPro" id="IPR001545">
    <property type="entry name" value="Gonadotropin_bsu"/>
</dbReference>
<dbReference type="InterPro" id="IPR018245">
    <property type="entry name" value="Gonadotropin_bsu_CS"/>
</dbReference>
<dbReference type="GO" id="GO:0030728">
    <property type="term" value="P:ovulation"/>
    <property type="evidence" value="ECO:0007669"/>
    <property type="project" value="TreeGrafter"/>
</dbReference>
<evidence type="ECO:0000259" key="10">
    <source>
        <dbReference type="Pfam" id="PF00007"/>
    </source>
</evidence>
<evidence type="ECO:0000256" key="2">
    <source>
        <dbReference type="ARBA" id="ARBA00004613"/>
    </source>
</evidence>
<dbReference type="Pfam" id="PF00007">
    <property type="entry name" value="Cys_knot"/>
    <property type="match status" value="1"/>
</dbReference>
<comment type="subcellular location">
    <subcellularLocation>
        <location evidence="2 9">Secreted</location>
    </subcellularLocation>
</comment>
<dbReference type="GO" id="GO:2000866">
    <property type="term" value="P:positive regulation of estradiol secretion"/>
    <property type="evidence" value="ECO:0007669"/>
    <property type="project" value="UniProtKB-ARBA"/>
</dbReference>
<keyword evidence="7" id="KW-1015">Disulfide bond</keyword>
<evidence type="ECO:0000256" key="9">
    <source>
        <dbReference type="RuleBase" id="RU004069"/>
    </source>
</evidence>
<reference evidence="11 12" key="1">
    <citation type="submission" date="2020-02" db="EMBL/GenBank/DDBJ databases">
        <title>A chromosome-scale genome assembly of the black bullhead catfish (Ameiurus melas).</title>
        <authorList>
            <person name="Wen M."/>
            <person name="Zham M."/>
            <person name="Cabau C."/>
            <person name="Klopp C."/>
            <person name="Donnadieu C."/>
            <person name="Roques C."/>
            <person name="Bouchez O."/>
            <person name="Lampietro C."/>
            <person name="Jouanno E."/>
            <person name="Herpin A."/>
            <person name="Louis A."/>
            <person name="Berthelot C."/>
            <person name="Parey E."/>
            <person name="Roest-Crollius H."/>
            <person name="Braasch I."/>
            <person name="Postlethwait J."/>
            <person name="Robinson-Rechavi M."/>
            <person name="Echchiki A."/>
            <person name="Begum T."/>
            <person name="Montfort J."/>
            <person name="Schartl M."/>
            <person name="Bobe J."/>
            <person name="Guiguen Y."/>
        </authorList>
    </citation>
    <scope>NUCLEOTIDE SEQUENCE [LARGE SCALE GENOMIC DNA]</scope>
    <source>
        <strain evidence="11">M_S1</strain>
        <tissue evidence="11">Blood</tissue>
    </source>
</reference>
<name>A0A7J6BB39_AMEME</name>
<dbReference type="SUPFAM" id="SSF57501">
    <property type="entry name" value="Cystine-knot cytokines"/>
    <property type="match status" value="1"/>
</dbReference>
<dbReference type="GO" id="GO:0007186">
    <property type="term" value="P:G protein-coupled receptor signaling pathway"/>
    <property type="evidence" value="ECO:0007669"/>
    <property type="project" value="TreeGrafter"/>
</dbReference>
<dbReference type="AlphaFoldDB" id="A0A7J6BB39"/>